<dbReference type="AlphaFoldDB" id="Q47JI1"/>
<proteinExistence type="predicted"/>
<name>Q47JI1_DECAR</name>
<gene>
    <name evidence="2" type="ordered locus">Daro_0241</name>
</gene>
<sequence length="276" mass="30383">MRTPSHLLKIASLLIAVLIGSASHAAGAYSFAVVPQFDQRKLFATWKPIVDNISKRTGIQLNLVATLTVPEFERELSKGSFDFVYANPYHILREEDRQGYVPLIRDKTPLRGILVVAKDSPLKSPADLDGQQMAIPSFNALGASLLLRADLAQIFKIKVTPVNVKTHSSVYLYVANGLIPAGGGVEKTFQEQEPAVRDLLRVLYTTREMPSHPIAAHPRVPAKVQAAIKQAFLELAATDEGRRLLQEIPMTDAVAASMKDYAPMRAWGLASYWVDP</sequence>
<feature type="signal peptide" evidence="1">
    <location>
        <begin position="1"/>
        <end position="25"/>
    </location>
</feature>
<evidence type="ECO:0000256" key="1">
    <source>
        <dbReference type="SAM" id="SignalP"/>
    </source>
</evidence>
<keyword evidence="1" id="KW-0732">Signal</keyword>
<dbReference type="eggNOG" id="COG3221">
    <property type="taxonomic scope" value="Bacteria"/>
</dbReference>
<evidence type="ECO:0000313" key="2">
    <source>
        <dbReference type="EMBL" id="AAZ45000.1"/>
    </source>
</evidence>
<dbReference type="KEGG" id="dar:Daro_0241"/>
<dbReference type="SUPFAM" id="SSF53850">
    <property type="entry name" value="Periplasmic binding protein-like II"/>
    <property type="match status" value="1"/>
</dbReference>
<protein>
    <submittedName>
        <fullName evidence="2">Periplasmic binding protein-related protein</fullName>
    </submittedName>
</protein>
<dbReference type="PANTHER" id="PTHR35841:SF1">
    <property type="entry name" value="PHOSPHONATES-BINDING PERIPLASMIC PROTEIN"/>
    <property type="match status" value="1"/>
</dbReference>
<dbReference type="HOGENOM" id="CLU_051472_7_0_4"/>
<dbReference type="EMBL" id="CP000089">
    <property type="protein sequence ID" value="AAZ45000.1"/>
    <property type="molecule type" value="Genomic_DNA"/>
</dbReference>
<dbReference type="Pfam" id="PF12974">
    <property type="entry name" value="Phosphonate-bd"/>
    <property type="match status" value="1"/>
</dbReference>
<organism evidence="2">
    <name type="scientific">Dechloromonas aromatica (strain RCB)</name>
    <dbReference type="NCBI Taxonomy" id="159087"/>
    <lineage>
        <taxon>Bacteria</taxon>
        <taxon>Pseudomonadati</taxon>
        <taxon>Pseudomonadota</taxon>
        <taxon>Betaproteobacteria</taxon>
        <taxon>Rhodocyclales</taxon>
        <taxon>Azonexaceae</taxon>
        <taxon>Dechloromonas</taxon>
    </lineage>
</organism>
<reference evidence="2" key="1">
    <citation type="submission" date="2005-08" db="EMBL/GenBank/DDBJ databases">
        <title>Complete sequence of Dechloromonas aromatica RCB.</title>
        <authorList>
            <person name="Salinero K.K."/>
            <person name="Copeland A."/>
            <person name="Lucas S."/>
            <person name="Lapidus A."/>
            <person name="Barry K."/>
            <person name="Detter J.C."/>
            <person name="Glavina T."/>
            <person name="Hammon N."/>
            <person name="Israni S."/>
            <person name="Pitluck S."/>
            <person name="Di Bartolo G."/>
            <person name="Trong S."/>
            <person name="Schmutz J."/>
            <person name="Larimer F."/>
            <person name="Land M."/>
            <person name="Ivanova N."/>
            <person name="Richardson P."/>
        </authorList>
    </citation>
    <scope>NUCLEOTIDE SEQUENCE</scope>
    <source>
        <strain evidence="2">RCB</strain>
    </source>
</reference>
<accession>Q47JI1</accession>
<dbReference type="OrthoDB" id="5343002at2"/>
<dbReference type="STRING" id="159087.Daro_0241"/>
<dbReference type="Gene3D" id="3.40.190.10">
    <property type="entry name" value="Periplasmic binding protein-like II"/>
    <property type="match status" value="2"/>
</dbReference>
<dbReference type="PANTHER" id="PTHR35841">
    <property type="entry name" value="PHOSPHONATES-BINDING PERIPLASMIC PROTEIN"/>
    <property type="match status" value="1"/>
</dbReference>
<feature type="chain" id="PRO_5004233667" evidence="1">
    <location>
        <begin position="26"/>
        <end position="276"/>
    </location>
</feature>